<reference evidence="5 6" key="1">
    <citation type="journal article" date="2016" name="DNA Res.">
        <title>The draft genome of MD-2 pineapple using hybrid error correction of long reads.</title>
        <authorList>
            <person name="Redwan R.M."/>
            <person name="Saidin A."/>
            <person name="Kumar S.V."/>
        </authorList>
    </citation>
    <scope>NUCLEOTIDE SEQUENCE [LARGE SCALE GENOMIC DNA]</scope>
    <source>
        <strain evidence="6">cv. MD2</strain>
        <tissue evidence="5">Leaf</tissue>
    </source>
</reference>
<feature type="region of interest" description="SAW" evidence="3">
    <location>
        <begin position="447"/>
        <end position="523"/>
    </location>
</feature>
<comment type="caution">
    <text evidence="3">Lacks conserved residue(s) required for the propagation of feature annotation.</text>
</comment>
<feature type="compositionally biased region" description="Basic residues" evidence="4">
    <location>
        <begin position="25"/>
        <end position="37"/>
    </location>
</feature>
<proteinExistence type="inferred from homology"/>
<feature type="region of interest" description="Leucine repeat II (LRII)" evidence="3">
    <location>
        <begin position="311"/>
        <end position="343"/>
    </location>
</feature>
<feature type="compositionally biased region" description="Low complexity" evidence="4">
    <location>
        <begin position="61"/>
        <end position="70"/>
    </location>
</feature>
<dbReference type="EMBL" id="LSRQ01003555">
    <property type="protein sequence ID" value="OAY71230.1"/>
    <property type="molecule type" value="Genomic_DNA"/>
</dbReference>
<dbReference type="AlphaFoldDB" id="A0A199V2Y7"/>
<evidence type="ECO:0000313" key="6">
    <source>
        <dbReference type="Proteomes" id="UP000092600"/>
    </source>
</evidence>
<dbReference type="PANTHER" id="PTHR31636">
    <property type="entry name" value="OSJNBA0084A10.13 PROTEIN-RELATED"/>
    <property type="match status" value="1"/>
</dbReference>
<gene>
    <name evidence="5" type="ORF">ACMD2_08116</name>
</gene>
<evidence type="ECO:0000256" key="2">
    <source>
        <dbReference type="ARBA" id="ARBA00023163"/>
    </source>
</evidence>
<keyword evidence="2" id="KW-0804">Transcription</keyword>
<sequence>MKSTKLVADSHTFPTKLGADSSSPPHHHHHHYHHHHQTTSPFPSTTFYYEPTSVLDPHLTSSPSSAAAAAGDLHRLAAPPPPPPPQQQQQHPDSNSAAAAAAEWDPLSSWILSERDLPLDLPQFQSQFTSFDPSPFSDPFETLTTPPFDRPHLELLLSAADSLESGDPHSADLALARLNPHLAAPLGPPLQRAAFYFKEALLSLLHGGPHAAAAPPPMISAAEVVRRIGAHKAFSDLSPVPQFASFTANQTLLEAFDAAGSAASVHVVDFDLGLGGQWSSFAHEVAARRAPQPPAIRVTAVVAEETPEAALAAENLSDFARGLGLRLSVDLVRLGAAGALALGAVRLAPGEPVAVVLSPAALRLVVGSGAGGGADGSSALVRFLRRAAPRAAVLVDAEGYGGGAGSLRRAVEGGVEYYAAVLEAAEAAAAAGAGEEAVRRVERGLVGPRVAAAVGTWWGRGEPAHELLGRAGLEPVGFSEFAESQAEWIVRRAPVDGYHVARRDGSMVLSWRGRELASTSAWRC</sequence>
<accession>A0A199V2Y7</accession>
<dbReference type="STRING" id="4615.A0A199V2Y7"/>
<dbReference type="Pfam" id="PF03514">
    <property type="entry name" value="GRAS"/>
    <property type="match status" value="1"/>
</dbReference>
<protein>
    <submittedName>
        <fullName evidence="5">Scarecrow-like protein 15</fullName>
    </submittedName>
</protein>
<evidence type="ECO:0000256" key="1">
    <source>
        <dbReference type="ARBA" id="ARBA00023015"/>
    </source>
</evidence>
<evidence type="ECO:0000313" key="5">
    <source>
        <dbReference type="EMBL" id="OAY71230.1"/>
    </source>
</evidence>
<feature type="short sequence motif" description="VHIID" evidence="3">
    <location>
        <begin position="265"/>
        <end position="269"/>
    </location>
</feature>
<comment type="similarity">
    <text evidence="3">Belongs to the GRAS family.</text>
</comment>
<name>A0A199V2Y7_ANACO</name>
<evidence type="ECO:0000256" key="4">
    <source>
        <dbReference type="SAM" id="MobiDB-lite"/>
    </source>
</evidence>
<keyword evidence="1" id="KW-0805">Transcription regulation</keyword>
<comment type="caution">
    <text evidence="5">The sequence shown here is derived from an EMBL/GenBank/DDBJ whole genome shotgun (WGS) entry which is preliminary data.</text>
</comment>
<organism evidence="5 6">
    <name type="scientific">Ananas comosus</name>
    <name type="common">Pineapple</name>
    <name type="synonym">Ananas ananas</name>
    <dbReference type="NCBI Taxonomy" id="4615"/>
    <lineage>
        <taxon>Eukaryota</taxon>
        <taxon>Viridiplantae</taxon>
        <taxon>Streptophyta</taxon>
        <taxon>Embryophyta</taxon>
        <taxon>Tracheophyta</taxon>
        <taxon>Spermatophyta</taxon>
        <taxon>Magnoliopsida</taxon>
        <taxon>Liliopsida</taxon>
        <taxon>Poales</taxon>
        <taxon>Bromeliaceae</taxon>
        <taxon>Bromelioideae</taxon>
        <taxon>Ananas</taxon>
    </lineage>
</organism>
<evidence type="ECO:0000256" key="3">
    <source>
        <dbReference type="PROSITE-ProRule" id="PRU01191"/>
    </source>
</evidence>
<feature type="region of interest" description="Disordered" evidence="4">
    <location>
        <begin position="59"/>
        <end position="100"/>
    </location>
</feature>
<dbReference type="Proteomes" id="UP000092600">
    <property type="component" value="Unassembled WGS sequence"/>
</dbReference>
<feature type="region of interest" description="Disordered" evidence="4">
    <location>
        <begin position="1"/>
        <end position="43"/>
    </location>
</feature>
<dbReference type="PROSITE" id="PS50985">
    <property type="entry name" value="GRAS"/>
    <property type="match status" value="1"/>
</dbReference>
<dbReference type="InterPro" id="IPR005202">
    <property type="entry name" value="TF_GRAS"/>
</dbReference>
<feature type="region of interest" description="PFYRE" evidence="3">
    <location>
        <begin position="353"/>
        <end position="444"/>
    </location>
</feature>